<dbReference type="GO" id="GO:0015074">
    <property type="term" value="P:DNA integration"/>
    <property type="evidence" value="ECO:0007669"/>
    <property type="project" value="InterPro"/>
</dbReference>
<comment type="caution">
    <text evidence="3">The sequence shown here is derived from an EMBL/GenBank/DDBJ whole genome shotgun (WGS) entry which is preliminary data.</text>
</comment>
<reference evidence="3 4" key="1">
    <citation type="submission" date="2020-08" db="EMBL/GenBank/DDBJ databases">
        <title>Genomic Encyclopedia of Type Strains, Phase III (KMG-III): the genomes of soil and plant-associated and newly described type strains.</title>
        <authorList>
            <person name="Whitman W."/>
        </authorList>
    </citation>
    <scope>NUCLEOTIDE SEQUENCE [LARGE SCALE GENOMIC DNA]</scope>
    <source>
        <strain evidence="3 4">SFB5A</strain>
    </source>
</reference>
<dbReference type="SUPFAM" id="SSF53098">
    <property type="entry name" value="Ribonuclease H-like"/>
    <property type="match status" value="1"/>
</dbReference>
<gene>
    <name evidence="3" type="ORF">GGE06_000889</name>
</gene>
<evidence type="ECO:0000259" key="2">
    <source>
        <dbReference type="PROSITE" id="PS50994"/>
    </source>
</evidence>
<dbReference type="Pfam" id="PF09299">
    <property type="entry name" value="Mu-transpos_C"/>
    <property type="match status" value="1"/>
</dbReference>
<dbReference type="PROSITE" id="PS50994">
    <property type="entry name" value="INTEGRASE"/>
    <property type="match status" value="1"/>
</dbReference>
<dbReference type="Proteomes" id="UP000582643">
    <property type="component" value="Unassembled WGS sequence"/>
</dbReference>
<name>A0A7W7TVB2_9ACTN</name>
<dbReference type="GO" id="GO:0003676">
    <property type="term" value="F:nucleic acid binding"/>
    <property type="evidence" value="ECO:0007669"/>
    <property type="project" value="InterPro"/>
</dbReference>
<dbReference type="InterPro" id="IPR012337">
    <property type="entry name" value="RNaseH-like_sf"/>
</dbReference>
<dbReference type="EMBL" id="JACHJY010000001">
    <property type="protein sequence ID" value="MBB4980001.1"/>
    <property type="molecule type" value="Genomic_DNA"/>
</dbReference>
<dbReference type="InterPro" id="IPR036397">
    <property type="entry name" value="RNaseH_sf"/>
</dbReference>
<organism evidence="3 4">
    <name type="scientific">Streptomyces nymphaeiformis</name>
    <dbReference type="NCBI Taxonomy" id="2663842"/>
    <lineage>
        <taxon>Bacteria</taxon>
        <taxon>Bacillati</taxon>
        <taxon>Actinomycetota</taxon>
        <taxon>Actinomycetes</taxon>
        <taxon>Kitasatosporales</taxon>
        <taxon>Streptomycetaceae</taxon>
        <taxon>Streptomyces</taxon>
    </lineage>
</organism>
<dbReference type="RefSeq" id="WP_184930058.1">
    <property type="nucleotide sequence ID" value="NZ_JACHJY010000001.1"/>
</dbReference>
<evidence type="ECO:0000313" key="3">
    <source>
        <dbReference type="EMBL" id="MBB4980001.1"/>
    </source>
</evidence>
<feature type="compositionally biased region" description="Acidic residues" evidence="1">
    <location>
        <begin position="654"/>
        <end position="667"/>
    </location>
</feature>
<dbReference type="InterPro" id="IPR001584">
    <property type="entry name" value="Integrase_cat-core"/>
</dbReference>
<protein>
    <submittedName>
        <fullName evidence="3">Transposase InsO family protein</fullName>
    </submittedName>
</protein>
<evidence type="ECO:0000313" key="4">
    <source>
        <dbReference type="Proteomes" id="UP000582643"/>
    </source>
</evidence>
<feature type="region of interest" description="Disordered" evidence="1">
    <location>
        <begin position="624"/>
        <end position="672"/>
    </location>
</feature>
<evidence type="ECO:0000256" key="1">
    <source>
        <dbReference type="SAM" id="MobiDB-lite"/>
    </source>
</evidence>
<dbReference type="AlphaFoldDB" id="A0A7W7TVB2"/>
<proteinExistence type="predicted"/>
<feature type="region of interest" description="Disordered" evidence="1">
    <location>
        <begin position="100"/>
        <end position="125"/>
    </location>
</feature>
<dbReference type="InterPro" id="IPR015378">
    <property type="entry name" value="Transposase-like_Mu_C"/>
</dbReference>
<feature type="domain" description="Integrase catalytic" evidence="2">
    <location>
        <begin position="260"/>
        <end position="490"/>
    </location>
</feature>
<sequence>MAGLSSRPGVLRVGDRVLFEETEHTVVGIEGTAVRLHGDDGRDQVVLLPYMLASDGFALIGSASDPEEFAAVGVLEALPPAAVAEARFWERHVTEVEHGLPCDAAPDSRPRPDYDPARTSLAERERTKADELAVLGRPVGRRTLQRMRARYRAQGLLGLVDRRAMRPSSPTGRADQRVIDAIVRAIGEETDVSTGTRSRLMRRVGQILDDEHGPGAVPMPSRTSLYRLVDQLSVGRHTFAAATTRRQNANRPTGPFTLTMASRPGEQVQIDTTKLDLLAVLDDGTVRRPELTIAVDIATRTICAAVLRPESTKAVDAALLLAKMLVPEPMRPTWPQALAASASRLPHARLMEIDARFEHAAAKPVIVPETIVTDHGTVYLSQTFTAACQRLGISVQLAHPGTPTDKGVVERTFSSINTLFCQYVASYTGRDVSRRGVDPARKAAFSLAELDDLFQEWVIAGWQMRPHDGLVHPFLPGRSLSPNDAYALQVAASGYLPIPLGPSDYIELLPVTWRVINEYGIRIANRTYDASELAAYRRQSSGVAVQRGKWEVHYDPHDLSHIFVRNHRQGGWITAEWTLLPLVARPFSDALWRQARRQVVERGQDGDDQTAIARALDALLRRAERQAESRKIPPPRAGTRNAPEAIPLRTASELDTDDSGDDQDETAPTELAKVIPFGVFDPFSEEDYR</sequence>
<accession>A0A7W7TVB2</accession>
<keyword evidence="4" id="KW-1185">Reference proteome</keyword>
<dbReference type="Gene3D" id="3.30.420.10">
    <property type="entry name" value="Ribonuclease H-like superfamily/Ribonuclease H"/>
    <property type="match status" value="1"/>
</dbReference>